<gene>
    <name evidence="8" type="ORF">L1967_01750</name>
</gene>
<evidence type="ECO:0000256" key="5">
    <source>
        <dbReference type="ARBA" id="ARBA00023237"/>
    </source>
</evidence>
<dbReference type="GO" id="GO:0009279">
    <property type="term" value="C:cell outer membrane"/>
    <property type="evidence" value="ECO:0007669"/>
    <property type="project" value="UniProtKB-SubCell"/>
</dbReference>
<evidence type="ECO:0000313" key="9">
    <source>
        <dbReference type="Proteomes" id="UP001139521"/>
    </source>
</evidence>
<reference evidence="8" key="1">
    <citation type="submission" date="2022-01" db="EMBL/GenBank/DDBJ databases">
        <title>Genome sequencing of Zunongwangia sp. M21534 genome.</title>
        <authorList>
            <person name="Chen Y."/>
            <person name="Dong C."/>
            <person name="Shao Z."/>
        </authorList>
    </citation>
    <scope>NUCLEOTIDE SEQUENCE</scope>
    <source>
        <strain evidence="8">MCCC M21534</strain>
    </source>
</reference>
<dbReference type="AlphaFoldDB" id="A0A9X2CM21"/>
<protein>
    <submittedName>
        <fullName evidence="8">RagB/SusD family nutrient uptake outer membrane protein</fullName>
    </submittedName>
</protein>
<organism evidence="8 9">
    <name type="scientific">Zunongwangia pacifica</name>
    <dbReference type="NCBI Taxonomy" id="2911062"/>
    <lineage>
        <taxon>Bacteria</taxon>
        <taxon>Pseudomonadati</taxon>
        <taxon>Bacteroidota</taxon>
        <taxon>Flavobacteriia</taxon>
        <taxon>Flavobacteriales</taxon>
        <taxon>Flavobacteriaceae</taxon>
        <taxon>Zunongwangia</taxon>
    </lineage>
</organism>
<dbReference type="SUPFAM" id="SSF48452">
    <property type="entry name" value="TPR-like"/>
    <property type="match status" value="1"/>
</dbReference>
<proteinExistence type="inferred from homology"/>
<comment type="caution">
    <text evidence="8">The sequence shown here is derived from an EMBL/GenBank/DDBJ whole genome shotgun (WGS) entry which is preliminary data.</text>
</comment>
<dbReference type="InterPro" id="IPR033985">
    <property type="entry name" value="SusD-like_N"/>
</dbReference>
<keyword evidence="5" id="KW-0998">Cell outer membrane</keyword>
<dbReference type="Gene3D" id="1.25.40.390">
    <property type="match status" value="1"/>
</dbReference>
<feature type="domain" description="RagB/SusD" evidence="6">
    <location>
        <begin position="324"/>
        <end position="615"/>
    </location>
</feature>
<keyword evidence="3" id="KW-0732">Signal</keyword>
<evidence type="ECO:0000313" key="8">
    <source>
        <dbReference type="EMBL" id="MCL6217004.1"/>
    </source>
</evidence>
<dbReference type="Pfam" id="PF07980">
    <property type="entry name" value="SusD_RagB"/>
    <property type="match status" value="1"/>
</dbReference>
<keyword evidence="4" id="KW-0472">Membrane</keyword>
<keyword evidence="9" id="KW-1185">Reference proteome</keyword>
<name>A0A9X2CM21_9FLAO</name>
<dbReference type="PROSITE" id="PS51257">
    <property type="entry name" value="PROKAR_LIPOPROTEIN"/>
    <property type="match status" value="1"/>
</dbReference>
<comment type="subcellular location">
    <subcellularLocation>
        <location evidence="1">Cell outer membrane</location>
    </subcellularLocation>
</comment>
<evidence type="ECO:0000259" key="6">
    <source>
        <dbReference type="Pfam" id="PF07980"/>
    </source>
</evidence>
<dbReference type="Pfam" id="PF14322">
    <property type="entry name" value="SusD-like_3"/>
    <property type="match status" value="1"/>
</dbReference>
<comment type="similarity">
    <text evidence="2">Belongs to the SusD family.</text>
</comment>
<dbReference type="InterPro" id="IPR012944">
    <property type="entry name" value="SusD_RagB_dom"/>
</dbReference>
<evidence type="ECO:0000256" key="2">
    <source>
        <dbReference type="ARBA" id="ARBA00006275"/>
    </source>
</evidence>
<dbReference type="Proteomes" id="UP001139521">
    <property type="component" value="Unassembled WGS sequence"/>
</dbReference>
<dbReference type="InterPro" id="IPR011990">
    <property type="entry name" value="TPR-like_helical_dom_sf"/>
</dbReference>
<feature type="domain" description="SusD-like N-terminal" evidence="7">
    <location>
        <begin position="21"/>
        <end position="226"/>
    </location>
</feature>
<evidence type="ECO:0000259" key="7">
    <source>
        <dbReference type="Pfam" id="PF14322"/>
    </source>
</evidence>
<evidence type="ECO:0000256" key="1">
    <source>
        <dbReference type="ARBA" id="ARBA00004442"/>
    </source>
</evidence>
<dbReference type="RefSeq" id="WP_249599993.1">
    <property type="nucleotide sequence ID" value="NZ_JAKHSK010000002.1"/>
</dbReference>
<evidence type="ECO:0000256" key="3">
    <source>
        <dbReference type="ARBA" id="ARBA00022729"/>
    </source>
</evidence>
<sequence length="615" mass="71223">MKNITYTISLFICILLFSCTDYLDKAPEDQLTLEKVFNDKTRTEDWLAGIYNSVPDPYFAMLKDIGYDALGDDMAPSTGWEQFGWNVIAKQTGNWSPSSPWDSDYWDVLPKRIRSAFIFIENVKPLPAQQVTEEDVENMRNEARFLVAYYYWLLIEAYGPVPFTDKIVTADEDLLKERRPFDEIVTWVDNELREVSNLLPARYSDGSKFGRATSVMALAVRARMLLFAASPLVNGNKDYDGFTNSLGEPLFNTTYDPQKWIKAADACKELIDVAHAAGHDLYYEYNADGSIDPFLSYQNMMFRKITDGNTEILFARPDNNHWEYDKHAQPRGTGGNGGLGITQSLVDAFFMENGLPIDDPDSGYQEKGFSEESEYRNTKWIEVQGDQEGKEGQVTLPGTYNMYTHREPRFYISVLYNRAWHRRENRTTRFMLGEWDGGPTHDAPQNGYLVRKKVHPDHDPRAGINPYRPGILYRLGEAYLNYAEALNESDPGNPQILEYVNLIRERAGIPDLPSGMTQAQMKEAIRRERRVELNCESGIRYRDIRRWKIGEETLDRDFYGMNFFGTEYCDEESNPNCFFQRTVYQTRKFSKKNYWVPIHQTEIDINPELVQNPFW</sequence>
<accession>A0A9X2CM21</accession>
<evidence type="ECO:0000256" key="4">
    <source>
        <dbReference type="ARBA" id="ARBA00023136"/>
    </source>
</evidence>
<dbReference type="EMBL" id="JAKHSK010000002">
    <property type="protein sequence ID" value="MCL6217004.1"/>
    <property type="molecule type" value="Genomic_DNA"/>
</dbReference>